<comment type="similarity">
    <text evidence="3">Belongs to the TTC4 family.</text>
</comment>
<dbReference type="InterPro" id="IPR019734">
    <property type="entry name" value="TPR_rpt"/>
</dbReference>
<protein>
    <submittedName>
        <fullName evidence="7">Tpr repeat protein</fullName>
    </submittedName>
</protein>
<accession>A0A9P3PDF8</accession>
<evidence type="ECO:0000313" key="8">
    <source>
        <dbReference type="Proteomes" id="UP001063166"/>
    </source>
</evidence>
<evidence type="ECO:0000256" key="2">
    <source>
        <dbReference type="ARBA" id="ARBA00022803"/>
    </source>
</evidence>
<dbReference type="GO" id="GO:0030544">
    <property type="term" value="F:Hsp70 protein binding"/>
    <property type="evidence" value="ECO:0007669"/>
    <property type="project" value="TreeGrafter"/>
</dbReference>
<dbReference type="OrthoDB" id="1724687at2759"/>
<proteinExistence type="inferred from homology"/>
<feature type="region of interest" description="Disordered" evidence="5">
    <location>
        <begin position="178"/>
        <end position="201"/>
    </location>
</feature>
<keyword evidence="8" id="KW-1185">Reference proteome</keyword>
<keyword evidence="2 4" id="KW-0802">TPR repeat</keyword>
<keyword evidence="1" id="KW-0677">Repeat</keyword>
<dbReference type="Pfam" id="PF18972">
    <property type="entry name" value="Wheel"/>
    <property type="match status" value="1"/>
</dbReference>
<dbReference type="GO" id="GO:0005634">
    <property type="term" value="C:nucleus"/>
    <property type="evidence" value="ECO:0007669"/>
    <property type="project" value="TreeGrafter"/>
</dbReference>
<dbReference type="EMBL" id="BRPK01000001">
    <property type="protein sequence ID" value="GLB33421.1"/>
    <property type="molecule type" value="Genomic_DNA"/>
</dbReference>
<organism evidence="7 8">
    <name type="scientific">Lyophyllum shimeji</name>
    <name type="common">Hon-shimeji</name>
    <name type="synonym">Tricholoma shimeji</name>
    <dbReference type="NCBI Taxonomy" id="47721"/>
    <lineage>
        <taxon>Eukaryota</taxon>
        <taxon>Fungi</taxon>
        <taxon>Dikarya</taxon>
        <taxon>Basidiomycota</taxon>
        <taxon>Agaricomycotina</taxon>
        <taxon>Agaricomycetes</taxon>
        <taxon>Agaricomycetidae</taxon>
        <taxon>Agaricales</taxon>
        <taxon>Tricholomatineae</taxon>
        <taxon>Lyophyllaceae</taxon>
        <taxon>Lyophyllum</taxon>
    </lineage>
</organism>
<dbReference type="GO" id="GO:0006457">
    <property type="term" value="P:protein folding"/>
    <property type="evidence" value="ECO:0007669"/>
    <property type="project" value="TreeGrafter"/>
</dbReference>
<dbReference type="PROSITE" id="PS50005">
    <property type="entry name" value="TPR"/>
    <property type="match status" value="1"/>
</dbReference>
<evidence type="ECO:0000256" key="3">
    <source>
        <dbReference type="ARBA" id="ARBA00023602"/>
    </source>
</evidence>
<evidence type="ECO:0000313" key="7">
    <source>
        <dbReference type="EMBL" id="GLB33421.1"/>
    </source>
</evidence>
<dbReference type="AlphaFoldDB" id="A0A9P3PDF8"/>
<gene>
    <name evidence="7" type="primary">CNS1</name>
    <name evidence="7" type="ORF">LshimejAT787_0103050</name>
</gene>
<dbReference type="PANTHER" id="PTHR46035:SF1">
    <property type="entry name" value="TETRATRICOPEPTIDE REPEAT PROTEIN 4"/>
    <property type="match status" value="1"/>
</dbReference>
<name>A0A9P3PDF8_LYOSH</name>
<evidence type="ECO:0000256" key="4">
    <source>
        <dbReference type="PROSITE-ProRule" id="PRU00339"/>
    </source>
</evidence>
<dbReference type="GO" id="GO:0051879">
    <property type="term" value="F:Hsp90 protein binding"/>
    <property type="evidence" value="ECO:0007669"/>
    <property type="project" value="InterPro"/>
</dbReference>
<comment type="caution">
    <text evidence="7">The sequence shown here is derived from an EMBL/GenBank/DDBJ whole genome shotgun (WGS) entry which is preliminary data.</text>
</comment>
<feature type="repeat" description="TPR" evidence="4">
    <location>
        <begin position="61"/>
        <end position="94"/>
    </location>
</feature>
<dbReference type="InterPro" id="IPR044059">
    <property type="entry name" value="Csn1/TTC4_wheel"/>
</dbReference>
<dbReference type="Proteomes" id="UP001063166">
    <property type="component" value="Unassembled WGS sequence"/>
</dbReference>
<dbReference type="InterPro" id="IPR011990">
    <property type="entry name" value="TPR-like_helical_dom_sf"/>
</dbReference>
<evidence type="ECO:0000256" key="1">
    <source>
        <dbReference type="ARBA" id="ARBA00022737"/>
    </source>
</evidence>
<dbReference type="Gene3D" id="1.25.40.10">
    <property type="entry name" value="Tetratricopeptide repeat domain"/>
    <property type="match status" value="1"/>
</dbReference>
<reference evidence="7" key="1">
    <citation type="submission" date="2022-07" db="EMBL/GenBank/DDBJ databases">
        <title>The genome of Lyophyllum shimeji provides insight into the initial evolution of ectomycorrhizal fungal genome.</title>
        <authorList>
            <person name="Kobayashi Y."/>
            <person name="Shibata T."/>
            <person name="Hirakawa H."/>
            <person name="Shigenobu S."/>
            <person name="Nishiyama T."/>
            <person name="Yamada A."/>
            <person name="Hasebe M."/>
            <person name="Kawaguchi M."/>
        </authorList>
    </citation>
    <scope>NUCLEOTIDE SEQUENCE</scope>
    <source>
        <strain evidence="7">AT787</strain>
    </source>
</reference>
<sequence length="366" mass="40878">MAGPTIPTGPYPPSKEDLDAKLAAFDTVPLFMKSLPSDDTEDTALAALQSLAHEGTPDEVAQNFKEQGNEYFRGKRYREALGFYTQGVDAEPTDVVLQEALLCNRAACNLELQNYGSVLRDCSKALTLNSRSSKAFYRSASALLALDRTEEALDCCDRCLAFDPGNKGVLQLRDRASQAKAAKDRKEKEKADRLRKEQEAKRQMDIAFRERSLISLPKADGSSNPYEPHFDAEDSTHSTLVFPVFFLYPQHATSDVIQEFVEDTPFGAHLAAMFPPQAPAPEWDKNGEYVEGQLVVYAMTHRKRLLKVGKKMTLRDVCKAAKAKEGEKRDGLEVKDGCLTFVVLPKGEVEAKWVEEYKRTRDAEAR</sequence>
<dbReference type="SUPFAM" id="SSF48452">
    <property type="entry name" value="TPR-like"/>
    <property type="match status" value="1"/>
</dbReference>
<evidence type="ECO:0000256" key="5">
    <source>
        <dbReference type="SAM" id="MobiDB-lite"/>
    </source>
</evidence>
<feature type="domain" description="Cns1/TTC4 wheel" evidence="6">
    <location>
        <begin position="234"/>
        <end position="357"/>
    </location>
</feature>
<dbReference type="CDD" id="cd21377">
    <property type="entry name" value="CTWD_Cns1-like"/>
    <property type="match status" value="1"/>
</dbReference>
<dbReference type="GO" id="GO:0005829">
    <property type="term" value="C:cytosol"/>
    <property type="evidence" value="ECO:0007669"/>
    <property type="project" value="TreeGrafter"/>
</dbReference>
<dbReference type="PANTHER" id="PTHR46035">
    <property type="entry name" value="TETRATRICOPEPTIDE REPEAT PROTEIN 4"/>
    <property type="match status" value="1"/>
</dbReference>
<evidence type="ECO:0000259" key="6">
    <source>
        <dbReference type="Pfam" id="PF18972"/>
    </source>
</evidence>
<dbReference type="SMART" id="SM00028">
    <property type="entry name" value="TPR"/>
    <property type="match status" value="3"/>
</dbReference>